<keyword evidence="4" id="KW-1003">Cell membrane</keyword>
<comment type="similarity">
    <text evidence="2">Belongs to the auxin efflux carrier (TC 2.A.69) family.</text>
</comment>
<evidence type="ECO:0000256" key="6">
    <source>
        <dbReference type="ARBA" id="ARBA00022989"/>
    </source>
</evidence>
<organism evidence="9">
    <name type="scientific">Blautia glucerasea</name>
    <dbReference type="NCBI Taxonomy" id="536633"/>
    <lineage>
        <taxon>Bacteria</taxon>
        <taxon>Bacillati</taxon>
        <taxon>Bacillota</taxon>
        <taxon>Clostridia</taxon>
        <taxon>Lachnospirales</taxon>
        <taxon>Lachnospiraceae</taxon>
        <taxon>Blautia</taxon>
    </lineage>
</organism>
<dbReference type="Pfam" id="PF03547">
    <property type="entry name" value="Mem_trans"/>
    <property type="match status" value="2"/>
</dbReference>
<gene>
    <name evidence="9" type="ORF">BGLFYP119_01354</name>
</gene>
<keyword evidence="7 8" id="KW-0472">Membrane</keyword>
<feature type="transmembrane region" description="Helical" evidence="8">
    <location>
        <begin position="61"/>
        <end position="84"/>
    </location>
</feature>
<evidence type="ECO:0000256" key="7">
    <source>
        <dbReference type="ARBA" id="ARBA00023136"/>
    </source>
</evidence>
<evidence type="ECO:0000256" key="8">
    <source>
        <dbReference type="SAM" id="Phobius"/>
    </source>
</evidence>
<feature type="transmembrane region" description="Helical" evidence="8">
    <location>
        <begin position="158"/>
        <end position="178"/>
    </location>
</feature>
<feature type="transmembrane region" description="Helical" evidence="8">
    <location>
        <begin position="38"/>
        <end position="55"/>
    </location>
</feature>
<evidence type="ECO:0000313" key="9">
    <source>
        <dbReference type="EMBL" id="VYS98335.1"/>
    </source>
</evidence>
<dbReference type="Gene3D" id="1.20.1530.20">
    <property type="match status" value="1"/>
</dbReference>
<feature type="transmembrane region" description="Helical" evidence="8">
    <location>
        <begin position="248"/>
        <end position="269"/>
    </location>
</feature>
<keyword evidence="5 8" id="KW-0812">Transmembrane</keyword>
<dbReference type="PANTHER" id="PTHR36838">
    <property type="entry name" value="AUXIN EFFLUX CARRIER FAMILY PROTEIN"/>
    <property type="match status" value="1"/>
</dbReference>
<feature type="transmembrane region" description="Helical" evidence="8">
    <location>
        <begin position="6"/>
        <end position="26"/>
    </location>
</feature>
<feature type="transmembrane region" description="Helical" evidence="8">
    <location>
        <begin position="190"/>
        <end position="212"/>
    </location>
</feature>
<name>A0A6N2T3D1_9FIRM</name>
<proteinExistence type="inferred from homology"/>
<accession>A0A6N2T3D1</accession>
<keyword evidence="3" id="KW-0813">Transport</keyword>
<evidence type="ECO:0000256" key="4">
    <source>
        <dbReference type="ARBA" id="ARBA00022475"/>
    </source>
</evidence>
<feature type="transmembrane region" description="Helical" evidence="8">
    <location>
        <begin position="281"/>
        <end position="299"/>
    </location>
</feature>
<dbReference type="GO" id="GO:0005886">
    <property type="term" value="C:plasma membrane"/>
    <property type="evidence" value="ECO:0007669"/>
    <property type="project" value="UniProtKB-SubCell"/>
</dbReference>
<comment type="subcellular location">
    <subcellularLocation>
        <location evidence="1">Cell membrane</location>
        <topology evidence="1">Multi-pass membrane protein</topology>
    </subcellularLocation>
</comment>
<evidence type="ECO:0000256" key="3">
    <source>
        <dbReference type="ARBA" id="ARBA00022448"/>
    </source>
</evidence>
<evidence type="ECO:0000256" key="1">
    <source>
        <dbReference type="ARBA" id="ARBA00004651"/>
    </source>
</evidence>
<feature type="transmembrane region" description="Helical" evidence="8">
    <location>
        <begin position="224"/>
        <end position="242"/>
    </location>
</feature>
<reference evidence="9" key="1">
    <citation type="submission" date="2019-11" db="EMBL/GenBank/DDBJ databases">
        <authorList>
            <person name="Feng L."/>
        </authorList>
    </citation>
    <scope>NUCLEOTIDE SEQUENCE</scope>
    <source>
        <strain evidence="9">BgluceraseaLFYP119</strain>
    </source>
</reference>
<sequence>MGKILTLQATIFLLVAVGFGVKRLGIIGSQGQKNMNDLVIYVILPCNILHAFMSSPVEGRLVYYLEVFAVSLGIQAFCVVYGRLVFRKEPEGRNKCLRYGTICSNAGFLGNPIAEGIYGAQGLVLASIYLIPQRIMMWTSGLAVFTGSANRKATVQKVLTHPCIVMSGLGLVMMLTGWKLPEGIAGAVDAIGNCNTAMSMMVVGMILADIDLKEFWDVTVAKFTFHRLIVIPAAVYFVCRFLPLDRNAFGICVLLAAMPAGATTSILAEKYEVDAPFATKMVIFSTLLSLPTICLWSMIL</sequence>
<dbReference type="AlphaFoldDB" id="A0A6N2T3D1"/>
<evidence type="ECO:0000256" key="2">
    <source>
        <dbReference type="ARBA" id="ARBA00010145"/>
    </source>
</evidence>
<evidence type="ECO:0000256" key="5">
    <source>
        <dbReference type="ARBA" id="ARBA00022692"/>
    </source>
</evidence>
<dbReference type="InterPro" id="IPR038770">
    <property type="entry name" value="Na+/solute_symporter_sf"/>
</dbReference>
<keyword evidence="6 8" id="KW-1133">Transmembrane helix</keyword>
<dbReference type="InterPro" id="IPR004776">
    <property type="entry name" value="Mem_transp_PIN-like"/>
</dbReference>
<dbReference type="PANTHER" id="PTHR36838:SF1">
    <property type="entry name" value="SLR1864 PROTEIN"/>
    <property type="match status" value="1"/>
</dbReference>
<dbReference type="GO" id="GO:0055085">
    <property type="term" value="P:transmembrane transport"/>
    <property type="evidence" value="ECO:0007669"/>
    <property type="project" value="InterPro"/>
</dbReference>
<protein>
    <submittedName>
        <fullName evidence="9">Putative transporter YfdV</fullName>
    </submittedName>
</protein>
<dbReference type="RefSeq" id="WP_156353683.1">
    <property type="nucleotide sequence ID" value="NZ_CACRST010000011.1"/>
</dbReference>
<dbReference type="EMBL" id="CACRST010000011">
    <property type="protein sequence ID" value="VYS98335.1"/>
    <property type="molecule type" value="Genomic_DNA"/>
</dbReference>